<dbReference type="Pfam" id="PF04082">
    <property type="entry name" value="Fungal_trans"/>
    <property type="match status" value="1"/>
</dbReference>
<protein>
    <submittedName>
        <fullName evidence="3">Transcriptional activator protein acu-15-like protein 1</fullName>
    </submittedName>
</protein>
<accession>A0A1Q8RUC5</accession>
<sequence length="526" mass="58953">MDHGPYTRRVFARFPPYEYLIGLEQAVVEEVQLFCPTMNRASFFELVNEQYAIGPEKTDDNPARWAIINALLAAAMRYRMANDSVTFMAPLYWGYFKNAFAIFAELVVRGKSLLDCEALLAMATFSLGTADAQTTSQLASAAARAAQILGLHRRETYVGLGAMQSERHRRVCWVTHIINTDVMVKYGLPSSFRQEEITTDFPAEAVADLGGSSRRPATTTLSFLRRMAQISRIQAKIHENCSPEALKLQSGAKHLATVLSLSFELDEWTSQLPEDARPTLTALAANRELDTPAALLHLIYFNAIIKTHTNYARLKNAPKIPPSHPLYTDWISRDSVVQIHHSHARCISAARAIIDTLRVMPPQPYVHFWTVLCYPVMACLILLWSSLEEPKAPEAQSNVKMMGQFVQYLAGLQEEGCDVKNVLDGCSRFHKVAKYTVHTRRVIRVLNPTEECNNVTEQLETLRLKLSGVTDWMQLAQGLLGNIPSLCAQAQDMLSDVLNMEQTDGEYGLFAPDVVKPHKNNFTFGT</sequence>
<dbReference type="CDD" id="cd12148">
    <property type="entry name" value="fungal_TF_MHR"/>
    <property type="match status" value="1"/>
</dbReference>
<dbReference type="OrthoDB" id="3266505at2759"/>
<dbReference type="SMART" id="SM00906">
    <property type="entry name" value="Fungal_trans"/>
    <property type="match status" value="1"/>
</dbReference>
<dbReference type="GO" id="GO:0006351">
    <property type="term" value="P:DNA-templated transcription"/>
    <property type="evidence" value="ECO:0007669"/>
    <property type="project" value="InterPro"/>
</dbReference>
<dbReference type="PANTHER" id="PTHR46910">
    <property type="entry name" value="TRANSCRIPTION FACTOR PDR1"/>
    <property type="match status" value="1"/>
</dbReference>
<dbReference type="Proteomes" id="UP000186583">
    <property type="component" value="Unassembled WGS sequence"/>
</dbReference>
<keyword evidence="4" id="KW-1185">Reference proteome</keyword>
<dbReference type="GO" id="GO:0003700">
    <property type="term" value="F:DNA-binding transcription factor activity"/>
    <property type="evidence" value="ECO:0007669"/>
    <property type="project" value="InterPro"/>
</dbReference>
<dbReference type="PANTHER" id="PTHR46910:SF25">
    <property type="entry name" value="ABC-TRANSPORTER-REGULATING TRANSCRIPTION FACTOR"/>
    <property type="match status" value="1"/>
</dbReference>
<evidence type="ECO:0000256" key="1">
    <source>
        <dbReference type="ARBA" id="ARBA00023242"/>
    </source>
</evidence>
<evidence type="ECO:0000259" key="2">
    <source>
        <dbReference type="SMART" id="SM00906"/>
    </source>
</evidence>
<dbReference type="GO" id="GO:0003677">
    <property type="term" value="F:DNA binding"/>
    <property type="evidence" value="ECO:0007669"/>
    <property type="project" value="InterPro"/>
</dbReference>
<evidence type="ECO:0000313" key="4">
    <source>
        <dbReference type="Proteomes" id="UP000186583"/>
    </source>
</evidence>
<feature type="domain" description="Xylanolytic transcriptional activator regulatory" evidence="2">
    <location>
        <begin position="135"/>
        <end position="208"/>
    </location>
</feature>
<dbReference type="InterPro" id="IPR050987">
    <property type="entry name" value="AtrR-like"/>
</dbReference>
<dbReference type="AlphaFoldDB" id="A0A1Q8RUC5"/>
<gene>
    <name evidence="3" type="ORF">CCHL11_00391</name>
</gene>
<organism evidence="3 4">
    <name type="scientific">Colletotrichum chlorophyti</name>
    <dbReference type="NCBI Taxonomy" id="708187"/>
    <lineage>
        <taxon>Eukaryota</taxon>
        <taxon>Fungi</taxon>
        <taxon>Dikarya</taxon>
        <taxon>Ascomycota</taxon>
        <taxon>Pezizomycotina</taxon>
        <taxon>Sordariomycetes</taxon>
        <taxon>Hypocreomycetidae</taxon>
        <taxon>Glomerellales</taxon>
        <taxon>Glomerellaceae</taxon>
        <taxon>Colletotrichum</taxon>
    </lineage>
</organism>
<proteinExistence type="predicted"/>
<comment type="caution">
    <text evidence="3">The sequence shown here is derived from an EMBL/GenBank/DDBJ whole genome shotgun (WGS) entry which is preliminary data.</text>
</comment>
<dbReference type="InterPro" id="IPR007219">
    <property type="entry name" value="XnlR_reg_dom"/>
</dbReference>
<dbReference type="STRING" id="708187.A0A1Q8RUC5"/>
<reference evidence="3 4" key="1">
    <citation type="submission" date="2016-11" db="EMBL/GenBank/DDBJ databases">
        <title>Draft Genome Assembly of Colletotrichum chlorophyti a pathogen of herbaceous plants.</title>
        <authorList>
            <person name="Gan P."/>
            <person name="Narusaka M."/>
            <person name="Tsushima A."/>
            <person name="Narusaka Y."/>
            <person name="Takano Y."/>
            <person name="Shirasu K."/>
        </authorList>
    </citation>
    <scope>NUCLEOTIDE SEQUENCE [LARGE SCALE GENOMIC DNA]</scope>
    <source>
        <strain evidence="3 4">NTL11</strain>
    </source>
</reference>
<evidence type="ECO:0000313" key="3">
    <source>
        <dbReference type="EMBL" id="OLN87830.1"/>
    </source>
</evidence>
<dbReference type="GO" id="GO:0008270">
    <property type="term" value="F:zinc ion binding"/>
    <property type="evidence" value="ECO:0007669"/>
    <property type="project" value="InterPro"/>
</dbReference>
<dbReference type="EMBL" id="MPGH01000088">
    <property type="protein sequence ID" value="OLN87830.1"/>
    <property type="molecule type" value="Genomic_DNA"/>
</dbReference>
<keyword evidence="1" id="KW-0539">Nucleus</keyword>
<name>A0A1Q8RUC5_9PEZI</name>